<keyword evidence="3" id="KW-1185">Reference proteome</keyword>
<accession>A0A1Y2DIT8</accession>
<dbReference type="Pfam" id="PF23155">
    <property type="entry name" value="DUF7053"/>
    <property type="match status" value="1"/>
</dbReference>
<dbReference type="AlphaFoldDB" id="A0A1Y2DIT8"/>
<reference evidence="2 3" key="1">
    <citation type="submission" date="2016-07" db="EMBL/GenBank/DDBJ databases">
        <title>Pervasive Adenine N6-methylation of Active Genes in Fungi.</title>
        <authorList>
            <consortium name="DOE Joint Genome Institute"/>
            <person name="Mondo S.J."/>
            <person name="Dannebaum R.O."/>
            <person name="Kuo R.C."/>
            <person name="Labutti K."/>
            <person name="Haridas S."/>
            <person name="Kuo A."/>
            <person name="Salamov A."/>
            <person name="Ahrendt S.R."/>
            <person name="Lipzen A."/>
            <person name="Sullivan W."/>
            <person name="Andreopoulos W.B."/>
            <person name="Clum A."/>
            <person name="Lindquist E."/>
            <person name="Daum C."/>
            <person name="Ramamoorthy G.K."/>
            <person name="Gryganskyi A."/>
            <person name="Culley D."/>
            <person name="Magnuson J.K."/>
            <person name="James T.Y."/>
            <person name="O'Malley M.A."/>
            <person name="Stajich J.E."/>
            <person name="Spatafora J.W."/>
            <person name="Visel A."/>
            <person name="Grigoriev I.V."/>
        </authorList>
    </citation>
    <scope>NUCLEOTIDE SEQUENCE [LARGE SCALE GENOMIC DNA]</scope>
    <source>
        <strain evidence="2 3">CBS 129021</strain>
    </source>
</reference>
<evidence type="ECO:0000259" key="1">
    <source>
        <dbReference type="Pfam" id="PF23155"/>
    </source>
</evidence>
<dbReference type="EMBL" id="MCFJ01000014">
    <property type="protein sequence ID" value="ORY59044.1"/>
    <property type="molecule type" value="Genomic_DNA"/>
</dbReference>
<sequence length="208" mass="23544">MTSSLPNIEHKLTNTKVFKSTSVHTNTTPLPREIKRGPAIKLLHTHDFLLKTPPHFHNYHELPVPLGQRPPDPHLTSSIQHAAVAPTQYYEVKYIEPTLLSCFTRGDKKVCCKVAVTDTGSGIFVRSTRQRGGVFRKGFGAGMTVVVEQIWEVRYAEEKEWDGLELVERVRVEGLECLTGGVRKKYEAGWRDVHESIVKRLMVLDLGM</sequence>
<evidence type="ECO:0000313" key="3">
    <source>
        <dbReference type="Proteomes" id="UP000193689"/>
    </source>
</evidence>
<name>A0A1Y2DIT8_9PEZI</name>
<proteinExistence type="predicted"/>
<protein>
    <recommendedName>
        <fullName evidence="1">DUF7053 domain-containing protein</fullName>
    </recommendedName>
</protein>
<dbReference type="InParanoid" id="A0A1Y2DIT8"/>
<gene>
    <name evidence="2" type="ORF">BCR38DRAFT_445490</name>
</gene>
<dbReference type="Proteomes" id="UP000193689">
    <property type="component" value="Unassembled WGS sequence"/>
</dbReference>
<dbReference type="InterPro" id="IPR055481">
    <property type="entry name" value="DUF7053"/>
</dbReference>
<comment type="caution">
    <text evidence="2">The sequence shown here is derived from an EMBL/GenBank/DDBJ whole genome shotgun (WGS) entry which is preliminary data.</text>
</comment>
<evidence type="ECO:0000313" key="2">
    <source>
        <dbReference type="EMBL" id="ORY59044.1"/>
    </source>
</evidence>
<feature type="domain" description="DUF7053" evidence="1">
    <location>
        <begin position="20"/>
        <end position="201"/>
    </location>
</feature>
<dbReference type="RefSeq" id="XP_040711738.1">
    <property type="nucleotide sequence ID" value="XM_040861016.1"/>
</dbReference>
<organism evidence="2 3">
    <name type="scientific">Pseudomassariella vexata</name>
    <dbReference type="NCBI Taxonomy" id="1141098"/>
    <lineage>
        <taxon>Eukaryota</taxon>
        <taxon>Fungi</taxon>
        <taxon>Dikarya</taxon>
        <taxon>Ascomycota</taxon>
        <taxon>Pezizomycotina</taxon>
        <taxon>Sordariomycetes</taxon>
        <taxon>Xylariomycetidae</taxon>
        <taxon>Amphisphaeriales</taxon>
        <taxon>Pseudomassariaceae</taxon>
        <taxon>Pseudomassariella</taxon>
    </lineage>
</organism>
<dbReference type="GeneID" id="63777228"/>